<proteinExistence type="inferred from homology"/>
<evidence type="ECO:0000313" key="5">
    <source>
        <dbReference type="Proteomes" id="UP000316726"/>
    </source>
</evidence>
<feature type="compositionally biased region" description="Low complexity" evidence="2">
    <location>
        <begin position="15"/>
        <end position="34"/>
    </location>
</feature>
<accession>A0A5B8MYX3</accession>
<evidence type="ECO:0000256" key="1">
    <source>
        <dbReference type="ARBA" id="ARBA00034773"/>
    </source>
</evidence>
<dbReference type="Proteomes" id="UP000316726">
    <property type="component" value="Chromosome 15"/>
</dbReference>
<sequence length="264" mass="28871">MMSSAANHALDQQQKKAAAQAVEASTLNNNNNTNNEEELDEASVWEMGFFKVRDEKAKNETGGSSSEEGKENNDDDDDAAERVRRGGGHRKRQSFVLDEEDALVGFGEKEDSSKSVVTNLVKAQAHHHVSSPSSEHIPIKQKHSRTGGDNMSYSLSFMHQGDLGSSLSPRLLGTSAPINIPGNENSFYQKRGSNGSNVVESPRSSTRAEGFVPPHLIGAEDDGQDPELSTSIMKREQLKHRNTILKQTGYLEEPSATTRIIIPE</sequence>
<gene>
    <name evidence="4" type="ORF">A3770_15p73830</name>
    <name evidence="3" type="ORF">CPRI1469_LOCUS5709</name>
</gene>
<comment type="similarity">
    <text evidence="1">Belongs to the senescence regulator S40 family.</text>
</comment>
<evidence type="ECO:0000313" key="3">
    <source>
        <dbReference type="EMBL" id="CAD9716849.1"/>
    </source>
</evidence>
<keyword evidence="5" id="KW-1185">Reference proteome</keyword>
<organism evidence="4 5">
    <name type="scientific">Chloropicon primus</name>
    <dbReference type="NCBI Taxonomy" id="1764295"/>
    <lineage>
        <taxon>Eukaryota</taxon>
        <taxon>Viridiplantae</taxon>
        <taxon>Chlorophyta</taxon>
        <taxon>Chloropicophyceae</taxon>
        <taxon>Chloropicales</taxon>
        <taxon>Chloropicaceae</taxon>
        <taxon>Chloropicon</taxon>
    </lineage>
</organism>
<name>A0A5B8MYX3_9CHLO</name>
<dbReference type="GO" id="GO:0010150">
    <property type="term" value="P:leaf senescence"/>
    <property type="evidence" value="ECO:0007669"/>
    <property type="project" value="UniProtKB-ARBA"/>
</dbReference>
<feature type="region of interest" description="Disordered" evidence="2">
    <location>
        <begin position="126"/>
        <end position="146"/>
    </location>
</feature>
<reference evidence="3" key="2">
    <citation type="submission" date="2021-01" db="EMBL/GenBank/DDBJ databases">
        <authorList>
            <person name="Corre E."/>
            <person name="Pelletier E."/>
            <person name="Niang G."/>
            <person name="Scheremetjew M."/>
            <person name="Finn R."/>
            <person name="Kale V."/>
            <person name="Holt S."/>
            <person name="Cochrane G."/>
            <person name="Meng A."/>
            <person name="Brown T."/>
            <person name="Cohen L."/>
        </authorList>
    </citation>
    <scope>NUCLEOTIDE SEQUENCE</scope>
    <source>
        <strain evidence="3">CCMP1205</strain>
    </source>
</reference>
<dbReference type="AlphaFoldDB" id="A0A5B8MYX3"/>
<feature type="compositionally biased region" description="Polar residues" evidence="2">
    <location>
        <begin position="189"/>
        <end position="207"/>
    </location>
</feature>
<dbReference type="EMBL" id="HBHL01008630">
    <property type="protein sequence ID" value="CAD9716849.1"/>
    <property type="molecule type" value="Transcribed_RNA"/>
</dbReference>
<protein>
    <submittedName>
        <fullName evidence="4">Uncharacterized protein</fullName>
    </submittedName>
</protein>
<feature type="region of interest" description="Disordered" evidence="2">
    <location>
        <begin position="1"/>
        <end position="43"/>
    </location>
</feature>
<dbReference type="EMBL" id="CP031048">
    <property type="protein sequence ID" value="QDZ24865.1"/>
    <property type="molecule type" value="Genomic_DNA"/>
</dbReference>
<dbReference type="InterPro" id="IPR007608">
    <property type="entry name" value="Senescence_reg_S40"/>
</dbReference>
<evidence type="ECO:0000313" key="4">
    <source>
        <dbReference type="EMBL" id="QDZ24865.1"/>
    </source>
</evidence>
<dbReference type="Pfam" id="PF04520">
    <property type="entry name" value="Senescence_reg"/>
    <property type="match status" value="1"/>
</dbReference>
<feature type="region of interest" description="Disordered" evidence="2">
    <location>
        <begin position="189"/>
        <end position="210"/>
    </location>
</feature>
<feature type="region of interest" description="Disordered" evidence="2">
    <location>
        <begin position="55"/>
        <end position="97"/>
    </location>
</feature>
<evidence type="ECO:0000256" key="2">
    <source>
        <dbReference type="SAM" id="MobiDB-lite"/>
    </source>
</evidence>
<reference evidence="4 5" key="1">
    <citation type="submission" date="2018-07" db="EMBL/GenBank/DDBJ databases">
        <title>The complete nuclear genome of the prasinophyte Chloropicon primus (CCMP1205).</title>
        <authorList>
            <person name="Pombert J.-F."/>
            <person name="Otis C."/>
            <person name="Turmel M."/>
            <person name="Lemieux C."/>
        </authorList>
    </citation>
    <scope>NUCLEOTIDE SEQUENCE [LARGE SCALE GENOMIC DNA]</scope>
    <source>
        <strain evidence="4 5">CCMP1205</strain>
    </source>
</reference>